<protein>
    <submittedName>
        <fullName evidence="1">Uncharacterized protein</fullName>
    </submittedName>
</protein>
<dbReference type="RefSeq" id="WP_379927930.1">
    <property type="nucleotide sequence ID" value="NZ_JBHUMM010000002.1"/>
</dbReference>
<gene>
    <name evidence="1" type="ORF">ACFSUC_02820</name>
</gene>
<organism evidence="1 2">
    <name type="scientific">Marinicrinis sediminis</name>
    <dbReference type="NCBI Taxonomy" id="1652465"/>
    <lineage>
        <taxon>Bacteria</taxon>
        <taxon>Bacillati</taxon>
        <taxon>Bacillota</taxon>
        <taxon>Bacilli</taxon>
        <taxon>Bacillales</taxon>
        <taxon>Paenibacillaceae</taxon>
    </lineage>
</organism>
<evidence type="ECO:0000313" key="1">
    <source>
        <dbReference type="EMBL" id="MFD2670540.1"/>
    </source>
</evidence>
<sequence>MGYYVDILKVSEDSEHVIYEFGPDKETLGKLRLNKFTREYQLLREVPGGITNPYCAKTLIKLFELLDNNKEFPEYLFYCSGR</sequence>
<keyword evidence="2" id="KW-1185">Reference proteome</keyword>
<comment type="caution">
    <text evidence="1">The sequence shown here is derived from an EMBL/GenBank/DDBJ whole genome shotgun (WGS) entry which is preliminary data.</text>
</comment>
<reference evidence="2" key="1">
    <citation type="journal article" date="2019" name="Int. J. Syst. Evol. Microbiol.">
        <title>The Global Catalogue of Microorganisms (GCM) 10K type strain sequencing project: providing services to taxonomists for standard genome sequencing and annotation.</title>
        <authorList>
            <consortium name="The Broad Institute Genomics Platform"/>
            <consortium name="The Broad Institute Genome Sequencing Center for Infectious Disease"/>
            <person name="Wu L."/>
            <person name="Ma J."/>
        </authorList>
    </citation>
    <scope>NUCLEOTIDE SEQUENCE [LARGE SCALE GENOMIC DNA]</scope>
    <source>
        <strain evidence="2">KCTC 33676</strain>
    </source>
</reference>
<dbReference type="Proteomes" id="UP001597497">
    <property type="component" value="Unassembled WGS sequence"/>
</dbReference>
<dbReference type="EMBL" id="JBHUMM010000002">
    <property type="protein sequence ID" value="MFD2670540.1"/>
    <property type="molecule type" value="Genomic_DNA"/>
</dbReference>
<name>A0ABW5R671_9BACL</name>
<proteinExistence type="predicted"/>
<evidence type="ECO:0000313" key="2">
    <source>
        <dbReference type="Proteomes" id="UP001597497"/>
    </source>
</evidence>
<accession>A0ABW5R671</accession>